<dbReference type="PANTHER" id="PTHR10953:SF102">
    <property type="entry name" value="ADENYLYLTRANSFERASE AND SULFURTRANSFERASE MOCS3"/>
    <property type="match status" value="1"/>
</dbReference>
<evidence type="ECO:0000256" key="20">
    <source>
        <dbReference type="ARBA" id="ARBA00075110"/>
    </source>
</evidence>
<dbReference type="Gene3D" id="3.90.1170.40">
    <property type="entry name" value="Molybdopterin biosynthesis MoaE subunit"/>
    <property type="match status" value="1"/>
</dbReference>
<dbReference type="EMBL" id="CP154834">
    <property type="protein sequence ID" value="XAO73627.1"/>
    <property type="molecule type" value="Genomic_DNA"/>
</dbReference>
<comment type="catalytic activity">
    <reaction evidence="15">
        <text>[molybdopterin-synthase sulfur-carrier protein]-C-terminal Gly-Gly + ATP + H(+) = [molybdopterin-synthase sulfur-carrier protein]-C-terminal Gly-Gly-AMP + diphosphate</text>
        <dbReference type="Rhea" id="RHEA:43616"/>
        <dbReference type="Rhea" id="RHEA-COMP:12159"/>
        <dbReference type="Rhea" id="RHEA-COMP:12202"/>
        <dbReference type="ChEBI" id="CHEBI:15378"/>
        <dbReference type="ChEBI" id="CHEBI:30616"/>
        <dbReference type="ChEBI" id="CHEBI:33019"/>
        <dbReference type="ChEBI" id="CHEBI:90618"/>
        <dbReference type="ChEBI" id="CHEBI:90778"/>
        <dbReference type="EC" id="2.7.7.80"/>
    </reaction>
</comment>
<dbReference type="PROSITE" id="PS50206">
    <property type="entry name" value="RHODANESE_3"/>
    <property type="match status" value="1"/>
</dbReference>
<evidence type="ECO:0000313" key="25">
    <source>
        <dbReference type="Proteomes" id="UP001463665"/>
    </source>
</evidence>
<evidence type="ECO:0000256" key="10">
    <source>
        <dbReference type="ARBA" id="ARBA00029745"/>
    </source>
</evidence>
<protein>
    <recommendedName>
        <fullName evidence="5">Molybdopterin synthase catalytic subunit</fullName>
        <ecNumber evidence="18">2.7.7.80</ecNumber>
        <ecNumber evidence="4">2.8.1.12</ecNumber>
    </recommendedName>
    <alternativeName>
        <fullName evidence="12">MPT synthase subunit 2</fullName>
    </alternativeName>
    <alternativeName>
        <fullName evidence="22">MoaD protein adenylase</fullName>
    </alternativeName>
    <alternativeName>
        <fullName evidence="10">Molybdenum cofactor biosynthesis protein E</fullName>
    </alternativeName>
    <alternativeName>
        <fullName evidence="11">Molybdopterin-converting factor large subunit</fullName>
    </alternativeName>
    <alternativeName>
        <fullName evidence="20">Molybdopterin-converting factor subunit 1 adenylase</fullName>
    </alternativeName>
    <alternativeName>
        <fullName evidence="13">Molybdopterin-converting factor subunit 2</fullName>
    </alternativeName>
    <alternativeName>
        <fullName evidence="19">Molybdopterin-synthase adenylyltransferase</fullName>
    </alternativeName>
    <alternativeName>
        <fullName evidence="21">Sulfur carrier protein MoaD adenylyltransferase</fullName>
    </alternativeName>
</protein>
<dbReference type="GO" id="GO:0005829">
    <property type="term" value="C:cytosol"/>
    <property type="evidence" value="ECO:0007669"/>
    <property type="project" value="TreeGrafter"/>
</dbReference>
<evidence type="ECO:0000256" key="11">
    <source>
        <dbReference type="ARBA" id="ARBA00030407"/>
    </source>
</evidence>
<evidence type="ECO:0000256" key="15">
    <source>
        <dbReference type="ARBA" id="ARBA00052218"/>
    </source>
</evidence>
<dbReference type="CDD" id="cd00757">
    <property type="entry name" value="ThiF_MoeB_HesA_family"/>
    <property type="match status" value="1"/>
</dbReference>
<dbReference type="InterPro" id="IPR036873">
    <property type="entry name" value="Rhodanese-like_dom_sf"/>
</dbReference>
<comment type="similarity">
    <text evidence="3">Belongs to the HesA/MoeB/ThiF family.</text>
</comment>
<gene>
    <name evidence="24" type="ORF">AAFP95_18185</name>
</gene>
<comment type="function">
    <text evidence="16">Catalyzes the adenylation by ATP of the carboxyl group of the C-terminal glycine of sulfur carrier protein MoaD.</text>
</comment>
<evidence type="ECO:0000256" key="6">
    <source>
        <dbReference type="ARBA" id="ARBA00022679"/>
    </source>
</evidence>
<dbReference type="Gene3D" id="3.40.250.10">
    <property type="entry name" value="Rhodanese-like domain"/>
    <property type="match status" value="1"/>
</dbReference>
<evidence type="ECO:0000313" key="24">
    <source>
        <dbReference type="EMBL" id="XAO73627.1"/>
    </source>
</evidence>
<comment type="subunit">
    <text evidence="17">Homodimer. Forms a stable heterotetrameric complex of 2 MoeB and 2 MoaD during adenylation of MoaD.</text>
</comment>
<keyword evidence="8" id="KW-0067">ATP-binding</keyword>
<evidence type="ECO:0000256" key="8">
    <source>
        <dbReference type="ARBA" id="ARBA00022840"/>
    </source>
</evidence>
<accession>A0AAU6WP61</accession>
<name>A0AAU6WP61_9FLAO</name>
<sequence>MEQPNDRYSRHFSLSGFGKAGQEKLLKAKVLVIGAGGLGCPVLQYLAAAGVGTIGIADHDRISLSNLQRQTLYTTAETGKPKAITAAAKLAALNPEITITAYTEEVTTSNVWHLISGYDLVVDATDNFATRYLIGDACYLLQKTLVFGAVSQYEGQVAVFGLNDRGHYISYRDLFPEPPSPGEVPDCNVAGVLGVLPGMIGMMQANEVIKLITGIGESLTGRLLMFSMLTYETMILELSKTKDSEKLMPKNREELEKTDYQWLCGWSHPEIQALDPEDFLNKIKNGKITAIDVREKEELPVAAFTHLHIPLSRLEESINEIPETEIAFFCQGGNRSLKAAEIFIRLRKASPKPSHLKGGILALIQKKMNGEIKNIFRQGAIDPLFISESIAKHSAKKEIGAHSIFLGQIREDVVGGKPVAAIEYTAYEEMALEKMHQIREEIFTKYNLTCMHIYHSLGMIQTGEICLFVFTSSKHRVAAMESCNELVERIKKELPIWGREIFGDDSHQWKINR</sequence>
<dbReference type="GO" id="GO:0005524">
    <property type="term" value="F:ATP binding"/>
    <property type="evidence" value="ECO:0007669"/>
    <property type="project" value="UniProtKB-KW"/>
</dbReference>
<evidence type="ECO:0000256" key="14">
    <source>
        <dbReference type="ARBA" id="ARBA00049878"/>
    </source>
</evidence>
<proteinExistence type="inferred from homology"/>
<evidence type="ECO:0000256" key="13">
    <source>
        <dbReference type="ARBA" id="ARBA00032474"/>
    </source>
</evidence>
<dbReference type="InterPro" id="IPR035985">
    <property type="entry name" value="Ubiquitin-activating_enz"/>
</dbReference>
<dbReference type="GO" id="GO:0008146">
    <property type="term" value="F:sulfotransferase activity"/>
    <property type="evidence" value="ECO:0007669"/>
    <property type="project" value="TreeGrafter"/>
</dbReference>
<dbReference type="FunFam" id="3.40.50.720:FF:000033">
    <property type="entry name" value="Adenylyltransferase and sulfurtransferase MOCS3"/>
    <property type="match status" value="1"/>
</dbReference>
<dbReference type="CDD" id="cd00756">
    <property type="entry name" value="MoaE"/>
    <property type="match status" value="1"/>
</dbReference>
<comment type="subunit">
    <text evidence="9">Heterotetramer of 2 MoaD subunits and 2 MoaE subunits. Also stable as homodimer. The enzyme changes between these two forms during catalysis.</text>
</comment>
<dbReference type="InterPro" id="IPR036563">
    <property type="entry name" value="MoaE_sf"/>
</dbReference>
<dbReference type="GO" id="GO:0008641">
    <property type="term" value="F:ubiquitin-like modifier activating enzyme activity"/>
    <property type="evidence" value="ECO:0007669"/>
    <property type="project" value="InterPro"/>
</dbReference>
<dbReference type="InterPro" id="IPR045886">
    <property type="entry name" value="ThiF/MoeB/HesA"/>
</dbReference>
<evidence type="ECO:0000256" key="4">
    <source>
        <dbReference type="ARBA" id="ARBA00011950"/>
    </source>
</evidence>
<evidence type="ECO:0000256" key="16">
    <source>
        <dbReference type="ARBA" id="ARBA00055169"/>
    </source>
</evidence>
<dbReference type="Proteomes" id="UP001463665">
    <property type="component" value="Chromosome"/>
</dbReference>
<evidence type="ECO:0000256" key="9">
    <source>
        <dbReference type="ARBA" id="ARBA00026066"/>
    </source>
</evidence>
<dbReference type="GO" id="GO:0006777">
    <property type="term" value="P:Mo-molybdopterin cofactor biosynthetic process"/>
    <property type="evidence" value="ECO:0007669"/>
    <property type="project" value="InterPro"/>
</dbReference>
<dbReference type="EC" id="2.7.7.80" evidence="18"/>
<evidence type="ECO:0000256" key="21">
    <source>
        <dbReference type="ARBA" id="ARBA00075328"/>
    </source>
</evidence>
<dbReference type="SMART" id="SM00450">
    <property type="entry name" value="RHOD"/>
    <property type="match status" value="1"/>
</dbReference>
<evidence type="ECO:0000256" key="22">
    <source>
        <dbReference type="ARBA" id="ARBA00078531"/>
    </source>
</evidence>
<dbReference type="Pfam" id="PF00899">
    <property type="entry name" value="ThiF"/>
    <property type="match status" value="1"/>
</dbReference>
<dbReference type="AlphaFoldDB" id="A0AAU6WP61"/>
<keyword evidence="25" id="KW-1185">Reference proteome</keyword>
<evidence type="ECO:0000256" key="17">
    <source>
        <dbReference type="ARBA" id="ARBA00063809"/>
    </source>
</evidence>
<dbReference type="GO" id="GO:0061605">
    <property type="term" value="F:molybdopterin-synthase adenylyltransferase activity"/>
    <property type="evidence" value="ECO:0007669"/>
    <property type="project" value="UniProtKB-EC"/>
</dbReference>
<evidence type="ECO:0000256" key="7">
    <source>
        <dbReference type="ARBA" id="ARBA00022741"/>
    </source>
</evidence>
<evidence type="ECO:0000256" key="1">
    <source>
        <dbReference type="ARBA" id="ARBA00005046"/>
    </source>
</evidence>
<reference evidence="24 25" key="1">
    <citation type="submission" date="2024-04" db="EMBL/GenBank/DDBJ databases">
        <title>Genome sequencing and assembly of rice foliar adapted Chryseobacterium endophyticum OsEnb-ALM-A6.</title>
        <authorList>
            <person name="Kumar S."/>
            <person name="Javed M."/>
            <person name="Chouhan V."/>
            <person name="Charishma K."/>
            <person name="Patel A."/>
            <person name="Kumar M."/>
            <person name="Sahu K.P."/>
            <person name="Kumar A."/>
        </authorList>
    </citation>
    <scope>NUCLEOTIDE SEQUENCE [LARGE SCALE GENOMIC DNA]</scope>
    <source>
        <strain evidence="24 25">OsEnb-ALM-A6</strain>
    </source>
</reference>
<evidence type="ECO:0000256" key="3">
    <source>
        <dbReference type="ARBA" id="ARBA00009919"/>
    </source>
</evidence>
<dbReference type="GO" id="GO:0030366">
    <property type="term" value="F:molybdopterin synthase activity"/>
    <property type="evidence" value="ECO:0007669"/>
    <property type="project" value="UniProtKB-EC"/>
</dbReference>
<dbReference type="InterPro" id="IPR001763">
    <property type="entry name" value="Rhodanese-like_dom"/>
</dbReference>
<dbReference type="GO" id="GO:0004792">
    <property type="term" value="F:thiosulfate-cyanide sulfurtransferase activity"/>
    <property type="evidence" value="ECO:0007669"/>
    <property type="project" value="TreeGrafter"/>
</dbReference>
<evidence type="ECO:0000256" key="19">
    <source>
        <dbReference type="ARBA" id="ARBA00073635"/>
    </source>
</evidence>
<dbReference type="InterPro" id="IPR003448">
    <property type="entry name" value="Mopterin_biosynth_MoaE"/>
</dbReference>
<keyword evidence="6" id="KW-0808">Transferase</keyword>
<dbReference type="SUPFAM" id="SSF54690">
    <property type="entry name" value="Molybdopterin synthase subunit MoaE"/>
    <property type="match status" value="1"/>
</dbReference>
<dbReference type="RefSeq" id="WP_345766050.1">
    <property type="nucleotide sequence ID" value="NZ_CP154834.1"/>
</dbReference>
<comment type="pathway">
    <text evidence="1">Cofactor biosynthesis; molybdopterin biosynthesis.</text>
</comment>
<keyword evidence="24" id="KW-0548">Nucleotidyltransferase</keyword>
<evidence type="ECO:0000256" key="12">
    <source>
        <dbReference type="ARBA" id="ARBA00030781"/>
    </source>
</evidence>
<comment type="similarity">
    <text evidence="2">Belongs to the MoaE family.</text>
</comment>
<dbReference type="EC" id="2.8.1.12" evidence="4"/>
<evidence type="ECO:0000256" key="2">
    <source>
        <dbReference type="ARBA" id="ARBA00005426"/>
    </source>
</evidence>
<evidence type="ECO:0000259" key="23">
    <source>
        <dbReference type="PROSITE" id="PS50206"/>
    </source>
</evidence>
<keyword evidence="7" id="KW-0547">Nucleotide-binding</keyword>
<evidence type="ECO:0000256" key="18">
    <source>
        <dbReference type="ARBA" id="ARBA00066884"/>
    </source>
</evidence>
<dbReference type="SUPFAM" id="SSF69572">
    <property type="entry name" value="Activating enzymes of the ubiquitin-like proteins"/>
    <property type="match status" value="1"/>
</dbReference>
<dbReference type="CDD" id="cd00158">
    <property type="entry name" value="RHOD"/>
    <property type="match status" value="1"/>
</dbReference>
<comment type="catalytic activity">
    <reaction evidence="14">
        <text>2 [molybdopterin-synthase sulfur-carrier protein]-C-terminal-Gly-aminoethanethioate + cyclic pyranopterin phosphate + H2O = molybdopterin + 2 [molybdopterin-synthase sulfur-carrier protein]-C-terminal Gly-Gly + 2 H(+)</text>
        <dbReference type="Rhea" id="RHEA:26333"/>
        <dbReference type="Rhea" id="RHEA-COMP:12202"/>
        <dbReference type="Rhea" id="RHEA-COMP:19907"/>
        <dbReference type="ChEBI" id="CHEBI:15377"/>
        <dbReference type="ChEBI" id="CHEBI:15378"/>
        <dbReference type="ChEBI" id="CHEBI:58698"/>
        <dbReference type="ChEBI" id="CHEBI:59648"/>
        <dbReference type="ChEBI" id="CHEBI:90778"/>
        <dbReference type="ChEBI" id="CHEBI:232372"/>
        <dbReference type="EC" id="2.8.1.12"/>
    </reaction>
</comment>
<dbReference type="Gene3D" id="3.40.50.720">
    <property type="entry name" value="NAD(P)-binding Rossmann-like Domain"/>
    <property type="match status" value="1"/>
</dbReference>
<feature type="domain" description="Rhodanese" evidence="23">
    <location>
        <begin position="284"/>
        <end position="372"/>
    </location>
</feature>
<evidence type="ECO:0000256" key="5">
    <source>
        <dbReference type="ARBA" id="ARBA00013858"/>
    </source>
</evidence>
<organism evidence="24 25">
    <name type="scientific">Chryseobacterium endophyticum</name>
    <dbReference type="NCBI Taxonomy" id="1854762"/>
    <lineage>
        <taxon>Bacteria</taxon>
        <taxon>Pseudomonadati</taxon>
        <taxon>Bacteroidota</taxon>
        <taxon>Flavobacteriia</taxon>
        <taxon>Flavobacteriales</taxon>
        <taxon>Weeksellaceae</taxon>
        <taxon>Chryseobacterium group</taxon>
        <taxon>Chryseobacterium</taxon>
    </lineage>
</organism>
<dbReference type="InterPro" id="IPR000594">
    <property type="entry name" value="ThiF_NAD_FAD-bd"/>
</dbReference>
<dbReference type="PANTHER" id="PTHR10953">
    <property type="entry name" value="UBIQUITIN-ACTIVATING ENZYME E1"/>
    <property type="match status" value="1"/>
</dbReference>
<dbReference type="Pfam" id="PF02391">
    <property type="entry name" value="MoaE"/>
    <property type="match status" value="1"/>
</dbReference>
<dbReference type="Pfam" id="PF00581">
    <property type="entry name" value="Rhodanese"/>
    <property type="match status" value="1"/>
</dbReference>